<protein>
    <submittedName>
        <fullName evidence="1">Uncharacterized protein</fullName>
    </submittedName>
</protein>
<accession>A0ACB8SNJ1</accession>
<evidence type="ECO:0000313" key="2">
    <source>
        <dbReference type="Proteomes" id="UP000814140"/>
    </source>
</evidence>
<dbReference type="EMBL" id="MU277242">
    <property type="protein sequence ID" value="KAI0057782.1"/>
    <property type="molecule type" value="Genomic_DNA"/>
</dbReference>
<proteinExistence type="predicted"/>
<comment type="caution">
    <text evidence="1">The sequence shown here is derived from an EMBL/GenBank/DDBJ whole genome shotgun (WGS) entry which is preliminary data.</text>
</comment>
<reference evidence="1" key="1">
    <citation type="submission" date="2021-03" db="EMBL/GenBank/DDBJ databases">
        <authorList>
            <consortium name="DOE Joint Genome Institute"/>
            <person name="Ahrendt S."/>
            <person name="Looney B.P."/>
            <person name="Miyauchi S."/>
            <person name="Morin E."/>
            <person name="Drula E."/>
            <person name="Courty P.E."/>
            <person name="Chicoki N."/>
            <person name="Fauchery L."/>
            <person name="Kohler A."/>
            <person name="Kuo A."/>
            <person name="Labutti K."/>
            <person name="Pangilinan J."/>
            <person name="Lipzen A."/>
            <person name="Riley R."/>
            <person name="Andreopoulos W."/>
            <person name="He G."/>
            <person name="Johnson J."/>
            <person name="Barry K.W."/>
            <person name="Grigoriev I.V."/>
            <person name="Nagy L."/>
            <person name="Hibbett D."/>
            <person name="Henrissat B."/>
            <person name="Matheny P.B."/>
            <person name="Labbe J."/>
            <person name="Martin F."/>
        </authorList>
    </citation>
    <scope>NUCLEOTIDE SEQUENCE</scope>
    <source>
        <strain evidence="1">HHB10654</strain>
    </source>
</reference>
<gene>
    <name evidence="1" type="ORF">BV25DRAFT_1994681</name>
</gene>
<keyword evidence="2" id="KW-1185">Reference proteome</keyword>
<organism evidence="1 2">
    <name type="scientific">Artomyces pyxidatus</name>
    <dbReference type="NCBI Taxonomy" id="48021"/>
    <lineage>
        <taxon>Eukaryota</taxon>
        <taxon>Fungi</taxon>
        <taxon>Dikarya</taxon>
        <taxon>Basidiomycota</taxon>
        <taxon>Agaricomycotina</taxon>
        <taxon>Agaricomycetes</taxon>
        <taxon>Russulales</taxon>
        <taxon>Auriscalpiaceae</taxon>
        <taxon>Artomyces</taxon>
    </lineage>
</organism>
<reference evidence="1" key="2">
    <citation type="journal article" date="2022" name="New Phytol.">
        <title>Evolutionary transition to the ectomycorrhizal habit in the genomes of a hyperdiverse lineage of mushroom-forming fungi.</title>
        <authorList>
            <person name="Looney B."/>
            <person name="Miyauchi S."/>
            <person name="Morin E."/>
            <person name="Drula E."/>
            <person name="Courty P.E."/>
            <person name="Kohler A."/>
            <person name="Kuo A."/>
            <person name="LaButti K."/>
            <person name="Pangilinan J."/>
            <person name="Lipzen A."/>
            <person name="Riley R."/>
            <person name="Andreopoulos W."/>
            <person name="He G."/>
            <person name="Johnson J."/>
            <person name="Nolan M."/>
            <person name="Tritt A."/>
            <person name="Barry K.W."/>
            <person name="Grigoriev I.V."/>
            <person name="Nagy L.G."/>
            <person name="Hibbett D."/>
            <person name="Henrissat B."/>
            <person name="Matheny P.B."/>
            <person name="Labbe J."/>
            <person name="Martin F.M."/>
        </authorList>
    </citation>
    <scope>NUCLEOTIDE SEQUENCE</scope>
    <source>
        <strain evidence="1">HHB10654</strain>
    </source>
</reference>
<dbReference type="Proteomes" id="UP000814140">
    <property type="component" value="Unassembled WGS sequence"/>
</dbReference>
<sequence>MADAADCVTCTFGLLCSYVFAAFACESCRPGGGGVCDARCCGNKEGPLYFDDHRDLAELRPVSSQPPAAHGMTAGNATGPQDT</sequence>
<evidence type="ECO:0000313" key="1">
    <source>
        <dbReference type="EMBL" id="KAI0057782.1"/>
    </source>
</evidence>
<name>A0ACB8SNJ1_9AGAM</name>